<gene>
    <name evidence="3" type="ORF">MACH07_28490</name>
</gene>
<organism evidence="3 4">
    <name type="scientific">Flagellimonas marinaquae</name>
    <dbReference type="NCBI Taxonomy" id="254955"/>
    <lineage>
        <taxon>Bacteria</taxon>
        <taxon>Pseudomonadati</taxon>
        <taxon>Bacteroidota</taxon>
        <taxon>Flavobacteriia</taxon>
        <taxon>Flavobacteriales</taxon>
        <taxon>Flavobacteriaceae</taxon>
        <taxon>Flagellimonas</taxon>
    </lineage>
</organism>
<dbReference type="GO" id="GO:0006508">
    <property type="term" value="P:proteolysis"/>
    <property type="evidence" value="ECO:0007669"/>
    <property type="project" value="InterPro"/>
</dbReference>
<dbReference type="Pfam" id="PF00246">
    <property type="entry name" value="Peptidase_M14"/>
    <property type="match status" value="1"/>
</dbReference>
<dbReference type="CDD" id="cd06239">
    <property type="entry name" value="M14-like"/>
    <property type="match status" value="1"/>
</dbReference>
<protein>
    <submittedName>
        <fullName evidence="3">Peptidase M14</fullName>
    </submittedName>
</protein>
<evidence type="ECO:0000313" key="4">
    <source>
        <dbReference type="Proteomes" id="UP001330184"/>
    </source>
</evidence>
<dbReference type="PROSITE" id="PS52035">
    <property type="entry name" value="PEPTIDASE_M14"/>
    <property type="match status" value="1"/>
</dbReference>
<dbReference type="EMBL" id="AP027268">
    <property type="protein sequence ID" value="BDW94017.1"/>
    <property type="molecule type" value="Genomic_DNA"/>
</dbReference>
<dbReference type="GO" id="GO:0004181">
    <property type="term" value="F:metallocarboxypeptidase activity"/>
    <property type="evidence" value="ECO:0007669"/>
    <property type="project" value="InterPro"/>
</dbReference>
<evidence type="ECO:0000313" key="3">
    <source>
        <dbReference type="EMBL" id="BDW94017.1"/>
    </source>
</evidence>
<dbReference type="AlphaFoldDB" id="A0AA48HGG5"/>
<feature type="domain" description="Peptidase M14" evidence="2">
    <location>
        <begin position="3"/>
        <end position="267"/>
    </location>
</feature>
<dbReference type="InterPro" id="IPR000834">
    <property type="entry name" value="Peptidase_M14"/>
</dbReference>
<name>A0AA48HGG5_9FLAO</name>
<proteinExistence type="inferred from homology"/>
<keyword evidence="4" id="KW-1185">Reference proteome</keyword>
<dbReference type="Proteomes" id="UP001330184">
    <property type="component" value="Chromosome"/>
</dbReference>
<evidence type="ECO:0000259" key="2">
    <source>
        <dbReference type="PROSITE" id="PS52035"/>
    </source>
</evidence>
<comment type="similarity">
    <text evidence="1">Belongs to the peptidase M14 family.</text>
</comment>
<dbReference type="SUPFAM" id="SSF53187">
    <property type="entry name" value="Zn-dependent exopeptidases"/>
    <property type="match status" value="1"/>
</dbReference>
<dbReference type="RefSeq" id="WP_338195035.1">
    <property type="nucleotide sequence ID" value="NZ_AP027268.1"/>
</dbReference>
<evidence type="ECO:0000256" key="1">
    <source>
        <dbReference type="PROSITE-ProRule" id="PRU01379"/>
    </source>
</evidence>
<dbReference type="Gene3D" id="3.40.630.10">
    <property type="entry name" value="Zn peptidases"/>
    <property type="match status" value="1"/>
</dbReference>
<sequence length="367" mass="41448">MIHYSKFKESSIQGRYINMDSIQKCFSKLSEPLIEIGKSVNQVQIHAFQLGNGPIKVLLWSQMHGNESTTTKALWDLVNFLRSNDPLAYTILKECSLMVVPMLNPDGANVYTRENSNGVDLNRDAKMQSQPESVALRRLFNSFQPDFCFNLHDQRTLFSAGNTNKPATVSFLSPASNKEREITPTRETTMKLIAGMNVMLQEHIPGQVGRYDDGFNDNCVGDTFQMLGVPTVLFESGHYPGDYDREITRKYIFLSLLEAFKIIAEYQVDEFSVGDYFSIPGNRKLFFDIIIENAGIVNPRISNTHKVGVRYKEVLVDGTVVFEPQITEVGTLNGFYGHKTIECVDTKGFGFTYADTPLLDLLKNTKE</sequence>
<reference evidence="3 4" key="1">
    <citation type="submission" date="2023-01" db="EMBL/GenBank/DDBJ databases">
        <title>Complete genome sequence of Muricauda aquimarina strain IFOP_LL357.</title>
        <authorList>
            <person name="Gajardo G."/>
            <person name="Ueki S."/>
            <person name="Maruyama F."/>
        </authorList>
    </citation>
    <scope>NUCLEOTIDE SEQUENCE [LARGE SCALE GENOMIC DNA]</scope>
    <source>
        <strain evidence="3 4">IFOP_LL357</strain>
    </source>
</reference>
<accession>A0AA48HGG5</accession>
<comment type="caution">
    <text evidence="1">Lacks conserved residue(s) required for the propagation of feature annotation.</text>
</comment>
<dbReference type="GO" id="GO:0008270">
    <property type="term" value="F:zinc ion binding"/>
    <property type="evidence" value="ECO:0007669"/>
    <property type="project" value="InterPro"/>
</dbReference>